<evidence type="ECO:0000313" key="4">
    <source>
        <dbReference type="EMBL" id="CAI6353843.1"/>
    </source>
</evidence>
<evidence type="ECO:0000313" key="5">
    <source>
        <dbReference type="Proteomes" id="UP001160148"/>
    </source>
</evidence>
<accession>A0AAV0WDJ3</accession>
<keyword evidence="5" id="KW-1185">Reference proteome</keyword>
<comment type="caution">
    <text evidence="4">The sequence shown here is derived from an EMBL/GenBank/DDBJ whole genome shotgun (WGS) entry which is preliminary data.</text>
</comment>
<keyword evidence="1" id="KW-0862">Zinc</keyword>
<evidence type="ECO:0000256" key="1">
    <source>
        <dbReference type="PROSITE-ProRule" id="PRU00047"/>
    </source>
</evidence>
<reference evidence="4 5" key="1">
    <citation type="submission" date="2023-01" db="EMBL/GenBank/DDBJ databases">
        <authorList>
            <person name="Whitehead M."/>
        </authorList>
    </citation>
    <scope>NUCLEOTIDE SEQUENCE [LARGE SCALE GENOMIC DNA]</scope>
</reference>
<evidence type="ECO:0000259" key="3">
    <source>
        <dbReference type="PROSITE" id="PS50158"/>
    </source>
</evidence>
<dbReference type="InterPro" id="IPR036875">
    <property type="entry name" value="Znf_CCHC_sf"/>
</dbReference>
<dbReference type="GO" id="GO:0008270">
    <property type="term" value="F:zinc ion binding"/>
    <property type="evidence" value="ECO:0007669"/>
    <property type="project" value="UniProtKB-KW"/>
</dbReference>
<dbReference type="Gene3D" id="4.10.60.10">
    <property type="entry name" value="Zinc finger, CCHC-type"/>
    <property type="match status" value="1"/>
</dbReference>
<dbReference type="InterPro" id="IPR001878">
    <property type="entry name" value="Znf_CCHC"/>
</dbReference>
<feature type="region of interest" description="Disordered" evidence="2">
    <location>
        <begin position="430"/>
        <end position="455"/>
    </location>
</feature>
<keyword evidence="1" id="KW-0863">Zinc-finger</keyword>
<dbReference type="GO" id="GO:0003676">
    <property type="term" value="F:nucleic acid binding"/>
    <property type="evidence" value="ECO:0007669"/>
    <property type="project" value="InterPro"/>
</dbReference>
<dbReference type="SUPFAM" id="SSF57756">
    <property type="entry name" value="Retrovirus zinc finger-like domains"/>
    <property type="match status" value="1"/>
</dbReference>
<proteinExistence type="predicted"/>
<evidence type="ECO:0000256" key="2">
    <source>
        <dbReference type="SAM" id="MobiDB-lite"/>
    </source>
</evidence>
<dbReference type="SMART" id="SM00343">
    <property type="entry name" value="ZnF_C2HC"/>
    <property type="match status" value="2"/>
</dbReference>
<dbReference type="AlphaFoldDB" id="A0AAV0WDJ3"/>
<feature type="compositionally biased region" description="Polar residues" evidence="2">
    <location>
        <begin position="442"/>
        <end position="455"/>
    </location>
</feature>
<name>A0AAV0WDJ3_9HEMI</name>
<protein>
    <recommendedName>
        <fullName evidence="3">CCHC-type domain-containing protein</fullName>
    </recommendedName>
</protein>
<gene>
    <name evidence="4" type="ORF">MEUPH1_LOCUS9916</name>
</gene>
<feature type="compositionally biased region" description="Basic and acidic residues" evidence="2">
    <location>
        <begin position="185"/>
        <end position="197"/>
    </location>
</feature>
<dbReference type="Proteomes" id="UP001160148">
    <property type="component" value="Unassembled WGS sequence"/>
</dbReference>
<organism evidence="4 5">
    <name type="scientific">Macrosiphum euphorbiae</name>
    <name type="common">potato aphid</name>
    <dbReference type="NCBI Taxonomy" id="13131"/>
    <lineage>
        <taxon>Eukaryota</taxon>
        <taxon>Metazoa</taxon>
        <taxon>Ecdysozoa</taxon>
        <taxon>Arthropoda</taxon>
        <taxon>Hexapoda</taxon>
        <taxon>Insecta</taxon>
        <taxon>Pterygota</taxon>
        <taxon>Neoptera</taxon>
        <taxon>Paraneoptera</taxon>
        <taxon>Hemiptera</taxon>
        <taxon>Sternorrhyncha</taxon>
        <taxon>Aphidomorpha</taxon>
        <taxon>Aphidoidea</taxon>
        <taxon>Aphididae</taxon>
        <taxon>Macrosiphini</taxon>
        <taxon>Macrosiphum</taxon>
    </lineage>
</organism>
<feature type="domain" description="CCHC-type" evidence="3">
    <location>
        <begin position="392"/>
        <end position="407"/>
    </location>
</feature>
<feature type="region of interest" description="Disordered" evidence="2">
    <location>
        <begin position="115"/>
        <end position="213"/>
    </location>
</feature>
<keyword evidence="1" id="KW-0479">Metal-binding</keyword>
<dbReference type="EMBL" id="CARXXK010000002">
    <property type="protein sequence ID" value="CAI6353843.1"/>
    <property type="molecule type" value="Genomic_DNA"/>
</dbReference>
<feature type="compositionally biased region" description="Polar residues" evidence="2">
    <location>
        <begin position="135"/>
        <end position="149"/>
    </location>
</feature>
<sequence length="455" mass="48977">MSCLKQTIKQQHKLINAVLTSIDSLKMAQERSKSPILKDAIELVVGAVEALVPNRNALHGAFYEAEKAAIASLGGSAPTNQNAASLQNQEAILKICDELKTCLSQQQEEINALQSAQAGPTYPAQANAHRPAQRAPSSADGTQGSSNKMPSVLSRAPTNFKPHPDNTPVEPWVAVERKRKNQNKNPERVPRAADGKTSRKRGRPPPPDAIAVKPNEGETFADILRSVRKDVDVEKTGAHITSIAESSKGEVLIRVTRGESKRSDLESAIRNALGTRASVRGLVRHDNLDITRLDGVTTEAEITEALKDAAALPPNDDSVRIRNVRPAPGGIRRATVSMRSVDAIKIAKGGRVKILLVWATVRLLEKPTRCFGCLGFGHTRSKCTGADRTEACSRCSKAGHRAADCSNPPMFISCADLGAPVDHFPGSNKCTSLKNSKHRSETASSSSRTLTNQQQ</sequence>
<dbReference type="PROSITE" id="PS50158">
    <property type="entry name" value="ZF_CCHC"/>
    <property type="match status" value="1"/>
</dbReference>